<proteinExistence type="predicted"/>
<evidence type="ECO:0000313" key="2">
    <source>
        <dbReference type="Proteomes" id="UP000887013"/>
    </source>
</evidence>
<name>A0A8X6QKP5_NEPPI</name>
<reference evidence="1" key="1">
    <citation type="submission" date="2020-08" db="EMBL/GenBank/DDBJ databases">
        <title>Multicomponent nature underlies the extraordinary mechanical properties of spider dragline silk.</title>
        <authorList>
            <person name="Kono N."/>
            <person name="Nakamura H."/>
            <person name="Mori M."/>
            <person name="Yoshida Y."/>
            <person name="Ohtoshi R."/>
            <person name="Malay A.D."/>
            <person name="Moran D.A.P."/>
            <person name="Tomita M."/>
            <person name="Numata K."/>
            <person name="Arakawa K."/>
        </authorList>
    </citation>
    <scope>NUCLEOTIDE SEQUENCE</scope>
</reference>
<sequence length="101" mass="12064">MNHFHLLLPKTKRGFCRSRYQGKHLIQRYRFEVRFCQATTTVRKVLDKARKDTSRYSVTLRRVTKQYDPDIGYGVRRNVIEQMLPRMPKNLACWEVVSSST</sequence>
<keyword evidence="2" id="KW-1185">Reference proteome</keyword>
<protein>
    <submittedName>
        <fullName evidence="1">Uncharacterized protein</fullName>
    </submittedName>
</protein>
<accession>A0A8X6QKP5</accession>
<organism evidence="1 2">
    <name type="scientific">Nephila pilipes</name>
    <name type="common">Giant wood spider</name>
    <name type="synonym">Nephila maculata</name>
    <dbReference type="NCBI Taxonomy" id="299642"/>
    <lineage>
        <taxon>Eukaryota</taxon>
        <taxon>Metazoa</taxon>
        <taxon>Ecdysozoa</taxon>
        <taxon>Arthropoda</taxon>
        <taxon>Chelicerata</taxon>
        <taxon>Arachnida</taxon>
        <taxon>Araneae</taxon>
        <taxon>Araneomorphae</taxon>
        <taxon>Entelegynae</taxon>
        <taxon>Araneoidea</taxon>
        <taxon>Nephilidae</taxon>
        <taxon>Nephila</taxon>
    </lineage>
</organism>
<comment type="caution">
    <text evidence="1">The sequence shown here is derived from an EMBL/GenBank/DDBJ whole genome shotgun (WGS) entry which is preliminary data.</text>
</comment>
<dbReference type="AlphaFoldDB" id="A0A8X6QKP5"/>
<dbReference type="EMBL" id="BMAW01082696">
    <property type="protein sequence ID" value="GFU30303.1"/>
    <property type="molecule type" value="Genomic_DNA"/>
</dbReference>
<dbReference type="Proteomes" id="UP000887013">
    <property type="component" value="Unassembled WGS sequence"/>
</dbReference>
<evidence type="ECO:0000313" key="1">
    <source>
        <dbReference type="EMBL" id="GFU30303.1"/>
    </source>
</evidence>
<gene>
    <name evidence="1" type="ORF">NPIL_499361</name>
</gene>